<gene>
    <name evidence="2" type="primary">mnmA_1</name>
    <name evidence="2" type="ORF">SDC9_01216</name>
</gene>
<feature type="domain" description="tRNA-specific 2-thiouridylase MnmA-like central" evidence="1">
    <location>
        <begin position="43"/>
        <end position="90"/>
    </location>
</feature>
<organism evidence="2">
    <name type="scientific">bioreactor metagenome</name>
    <dbReference type="NCBI Taxonomy" id="1076179"/>
    <lineage>
        <taxon>unclassified sequences</taxon>
        <taxon>metagenomes</taxon>
        <taxon>ecological metagenomes</taxon>
    </lineage>
</organism>
<dbReference type="EC" id="2.8.1.-" evidence="2"/>
<proteinExistence type="predicted"/>
<dbReference type="Gene3D" id="2.30.30.280">
    <property type="entry name" value="Adenine nucleotide alpha hydrolases-like domains"/>
    <property type="match status" value="1"/>
</dbReference>
<dbReference type="InterPro" id="IPR023382">
    <property type="entry name" value="MnmA-like_central_sf"/>
</dbReference>
<evidence type="ECO:0000259" key="1">
    <source>
        <dbReference type="Pfam" id="PF20259"/>
    </source>
</evidence>
<dbReference type="GO" id="GO:0016783">
    <property type="term" value="F:sulfurtransferase activity"/>
    <property type="evidence" value="ECO:0007669"/>
    <property type="project" value="InterPro"/>
</dbReference>
<dbReference type="EMBL" id="VSSQ01000002">
    <property type="protein sequence ID" value="MPL55735.1"/>
    <property type="molecule type" value="Genomic_DNA"/>
</dbReference>
<dbReference type="AlphaFoldDB" id="A0A644SM86"/>
<evidence type="ECO:0000313" key="2">
    <source>
        <dbReference type="EMBL" id="MPL55735.1"/>
    </source>
</evidence>
<dbReference type="Pfam" id="PF20259">
    <property type="entry name" value="tRNA_Me_trans_M"/>
    <property type="match status" value="1"/>
</dbReference>
<dbReference type="InterPro" id="IPR046884">
    <property type="entry name" value="MnmA-like_central"/>
</dbReference>
<accession>A0A644SM86</accession>
<protein>
    <submittedName>
        <fullName evidence="2">tRNA-specific 2-thiouridylase MnmA</fullName>
        <ecNumber evidence="2">2.8.1.-</ecNumber>
    </submittedName>
</protein>
<comment type="caution">
    <text evidence="2">The sequence shown here is derived from an EMBL/GenBank/DDBJ whole genome shotgun (WGS) entry which is preliminary data.</text>
</comment>
<name>A0A644SM86_9ZZZZ</name>
<reference evidence="2" key="1">
    <citation type="submission" date="2019-08" db="EMBL/GenBank/DDBJ databases">
        <authorList>
            <person name="Kucharzyk K."/>
            <person name="Murdoch R.W."/>
            <person name="Higgins S."/>
            <person name="Loffler F."/>
        </authorList>
    </citation>
    <scope>NUCLEOTIDE SEQUENCE</scope>
</reference>
<sequence>MKQKGQIVEILSSSSVYRKDKILNLPNEADLLSESQKKQYSLFDGVLVGEHQGLGDFKLGQRKGINLGGKKKPMYVIGIDTQENRLFVGEGADHPGLFIKVLAIDKTEIEGNEQILSLASNTLLEVQPEFEENTIPAQLLPSEDYLFLKLERPIRIDIMNHNISVFYKNTMIFNIK</sequence>
<keyword evidence="2" id="KW-0808">Transferase</keyword>